<dbReference type="PATRIC" id="fig|1403946.3.peg.626"/>
<dbReference type="PANTHER" id="PTHR11670">
    <property type="entry name" value="ACONITASE/IRON-RESPONSIVE ELEMENT FAMILY MEMBER"/>
    <property type="match status" value="1"/>
</dbReference>
<evidence type="ECO:0000256" key="4">
    <source>
        <dbReference type="ARBA" id="ARBA00023004"/>
    </source>
</evidence>
<organism evidence="10 11">
    <name type="scientific">Streptococcus anginosus DORA_7</name>
    <dbReference type="NCBI Taxonomy" id="1403946"/>
    <lineage>
        <taxon>Bacteria</taxon>
        <taxon>Bacillati</taxon>
        <taxon>Bacillota</taxon>
        <taxon>Bacilli</taxon>
        <taxon>Lactobacillales</taxon>
        <taxon>Streptococcaceae</taxon>
        <taxon>Streptococcus</taxon>
        <taxon>Streptococcus anginosus group</taxon>
    </lineage>
</organism>
<evidence type="ECO:0000256" key="3">
    <source>
        <dbReference type="ARBA" id="ARBA00022723"/>
    </source>
</evidence>
<evidence type="ECO:0000313" key="11">
    <source>
        <dbReference type="Proteomes" id="UP000018846"/>
    </source>
</evidence>
<evidence type="ECO:0000256" key="7">
    <source>
        <dbReference type="ARBA" id="ARBA00031081"/>
    </source>
</evidence>
<evidence type="ECO:0000256" key="6">
    <source>
        <dbReference type="ARBA" id="ARBA00023501"/>
    </source>
</evidence>
<accession>W1TVY6</accession>
<name>W1TVY6_STRAP</name>
<dbReference type="InterPro" id="IPR015931">
    <property type="entry name" value="Acnase/IPM_dHydase_lsu_aba_1/3"/>
</dbReference>
<reference evidence="10 11" key="1">
    <citation type="submission" date="2013-12" db="EMBL/GenBank/DDBJ databases">
        <title>A Varibaculum cambriense genome reconstructed from a premature infant gut community with otherwise low bacterial novelty that shifts toward anaerobic metabolism during the third week of life.</title>
        <authorList>
            <person name="Brown C.T."/>
            <person name="Sharon I."/>
            <person name="Thomas B.C."/>
            <person name="Castelle C.J."/>
            <person name="Morowitz M.J."/>
            <person name="Banfield J.F."/>
        </authorList>
    </citation>
    <scope>NUCLEOTIDE SEQUENCE [LARGE SCALE GENOMIC DNA]</scope>
    <source>
        <strain evidence="11">DORA_7</strain>
    </source>
</reference>
<dbReference type="AlphaFoldDB" id="W1TVY6"/>
<evidence type="ECO:0000259" key="9">
    <source>
        <dbReference type="Pfam" id="PF00330"/>
    </source>
</evidence>
<dbReference type="GO" id="GO:0003994">
    <property type="term" value="F:aconitate hydratase activity"/>
    <property type="evidence" value="ECO:0007669"/>
    <property type="project" value="UniProtKB-EC"/>
</dbReference>
<dbReference type="InterPro" id="IPR001030">
    <property type="entry name" value="Acoase/IPM_deHydtase_lsu_aba"/>
</dbReference>
<dbReference type="Gene3D" id="3.30.499.10">
    <property type="entry name" value="Aconitase, domain 3"/>
    <property type="match status" value="1"/>
</dbReference>
<protein>
    <recommendedName>
        <fullName evidence="2">aconitate hydratase</fullName>
        <ecNumber evidence="2">4.2.1.3</ecNumber>
    </recommendedName>
    <alternativeName>
        <fullName evidence="8">Iron-responsive protein-like</fullName>
    </alternativeName>
    <alternativeName>
        <fullName evidence="7">RNA-binding protein</fullName>
    </alternativeName>
</protein>
<dbReference type="Pfam" id="PF00330">
    <property type="entry name" value="Aconitase"/>
    <property type="match status" value="1"/>
</dbReference>
<dbReference type="InterPro" id="IPR036008">
    <property type="entry name" value="Aconitase_4Fe-4S_dom"/>
</dbReference>
<dbReference type="EC" id="4.2.1.3" evidence="2"/>
<evidence type="ECO:0000256" key="2">
    <source>
        <dbReference type="ARBA" id="ARBA00012926"/>
    </source>
</evidence>
<dbReference type="GO" id="GO:0046872">
    <property type="term" value="F:metal ion binding"/>
    <property type="evidence" value="ECO:0007669"/>
    <property type="project" value="UniProtKB-KW"/>
</dbReference>
<dbReference type="InterPro" id="IPR006249">
    <property type="entry name" value="Aconitase/IRP2"/>
</dbReference>
<keyword evidence="4" id="KW-0408">Iron</keyword>
<keyword evidence="3" id="KW-0479">Metal-binding</keyword>
<evidence type="ECO:0000256" key="8">
    <source>
        <dbReference type="ARBA" id="ARBA00031977"/>
    </source>
</evidence>
<keyword evidence="5" id="KW-0411">Iron-sulfur</keyword>
<proteinExistence type="predicted"/>
<dbReference type="Proteomes" id="UP000018846">
    <property type="component" value="Unassembled WGS sequence"/>
</dbReference>
<gene>
    <name evidence="10" type="ORF">Q615_SPAC00113G0296</name>
</gene>
<feature type="domain" description="Aconitase/3-isopropylmalate dehydratase large subunit alpha/beta/alpha" evidence="9">
    <location>
        <begin position="67"/>
        <end position="129"/>
    </location>
</feature>
<comment type="pathway">
    <text evidence="1">Carbohydrate metabolism; tricarboxylic acid cycle; isocitrate from oxaloacetate: step 2/2.</text>
</comment>
<comment type="caution">
    <text evidence="10">The sequence shown here is derived from an EMBL/GenBank/DDBJ whole genome shotgun (WGS) entry which is preliminary data.</text>
</comment>
<dbReference type="eggNOG" id="COG1048">
    <property type="taxonomic scope" value="Bacteria"/>
</dbReference>
<sequence>MLTYKSILYQDKREYSYIDLEKVALDMGGDLDNLPYSIRILLESLLRKEDGDVVRKHHIENLMHYQAVKPRGEVPFKPSRVILQDFTGVPVVVDLASMRDAVVTNGGDPELINPEIPVDLVIDHSVQVDCYGCETALEENITK</sequence>
<dbReference type="EMBL" id="AZMF01000113">
    <property type="protein sequence ID" value="ETI85621.1"/>
    <property type="molecule type" value="Genomic_DNA"/>
</dbReference>
<evidence type="ECO:0000256" key="5">
    <source>
        <dbReference type="ARBA" id="ARBA00023014"/>
    </source>
</evidence>
<dbReference type="GO" id="GO:0051536">
    <property type="term" value="F:iron-sulfur cluster binding"/>
    <property type="evidence" value="ECO:0007669"/>
    <property type="project" value="UniProtKB-KW"/>
</dbReference>
<evidence type="ECO:0000256" key="1">
    <source>
        <dbReference type="ARBA" id="ARBA00004717"/>
    </source>
</evidence>
<comment type="catalytic activity">
    <reaction evidence="6">
        <text>citrate = D-threo-isocitrate</text>
        <dbReference type="Rhea" id="RHEA:10336"/>
        <dbReference type="ChEBI" id="CHEBI:15562"/>
        <dbReference type="ChEBI" id="CHEBI:16947"/>
        <dbReference type="EC" id="4.2.1.3"/>
    </reaction>
</comment>
<evidence type="ECO:0000313" key="10">
    <source>
        <dbReference type="EMBL" id="ETI85621.1"/>
    </source>
</evidence>
<dbReference type="SUPFAM" id="SSF53732">
    <property type="entry name" value="Aconitase iron-sulfur domain"/>
    <property type="match status" value="1"/>
</dbReference>